<keyword evidence="12" id="KW-0460">Magnesium</keyword>
<organism evidence="22 23">
    <name type="scientific">Tres Almendras virus</name>
    <dbReference type="NCBI Taxonomy" id="2559114"/>
    <lineage>
        <taxon>Viruses</taxon>
        <taxon>Riboviria</taxon>
        <taxon>Orthornavirae</taxon>
        <taxon>Negarnaviricota</taxon>
        <taxon>Polyploviricotina</taxon>
        <taxon>Bunyaviricetes</taxon>
        <taxon>Hareavirales</taxon>
        <taxon>Phenuiviridae</taxon>
        <taxon>Phlebovirus</taxon>
        <taxon>Phlebovirus almendrasense</taxon>
    </lineage>
</organism>
<dbReference type="Proteomes" id="UP000501815">
    <property type="component" value="Genome"/>
</dbReference>
<dbReference type="RefSeq" id="YP_010086199.1">
    <property type="nucleotide sequence ID" value="NC_055402.1"/>
</dbReference>
<dbReference type="GO" id="GO:0044423">
    <property type="term" value="C:virion component"/>
    <property type="evidence" value="ECO:0007669"/>
    <property type="project" value="UniProtKB-KW"/>
</dbReference>
<dbReference type="InterPro" id="IPR007099">
    <property type="entry name" value="RNA-dir_pol_NSvirus"/>
</dbReference>
<evidence type="ECO:0000256" key="18">
    <source>
        <dbReference type="ARBA" id="ARBA00031012"/>
    </source>
</evidence>
<evidence type="ECO:0000256" key="5">
    <source>
        <dbReference type="ARBA" id="ARBA00004452"/>
    </source>
</evidence>
<dbReference type="GO" id="GO:0044177">
    <property type="term" value="C:host cell Golgi apparatus"/>
    <property type="evidence" value="ECO:0007669"/>
    <property type="project" value="UniProtKB-SubCell"/>
</dbReference>
<keyword evidence="22" id="KW-0548">Nucleotidyltransferase</keyword>
<keyword evidence="13" id="KW-0946">Virion</keyword>
<comment type="cofactor">
    <cofactor evidence="1">
        <name>Mn(2+)</name>
        <dbReference type="ChEBI" id="CHEBI:29035"/>
    </cofactor>
</comment>
<evidence type="ECO:0000256" key="17">
    <source>
        <dbReference type="ARBA" id="ARBA00030436"/>
    </source>
</evidence>
<evidence type="ECO:0000259" key="21">
    <source>
        <dbReference type="PROSITE" id="PS50525"/>
    </source>
</evidence>
<evidence type="ECO:0000256" key="7">
    <source>
        <dbReference type="ARBA" id="ARBA00018602"/>
    </source>
</evidence>
<dbReference type="InterPro" id="IPR022531">
    <property type="entry name" value="L_PA-C-like"/>
</dbReference>
<evidence type="ECO:0000256" key="9">
    <source>
        <dbReference type="ARBA" id="ARBA00022723"/>
    </source>
</evidence>
<dbReference type="Pfam" id="PF15518">
    <property type="entry name" value="L_protein_N"/>
    <property type="match status" value="1"/>
</dbReference>
<evidence type="ECO:0000256" key="15">
    <source>
        <dbReference type="ARBA" id="ARBA00023211"/>
    </source>
</evidence>
<keyword evidence="11" id="KW-1040">Host Golgi apparatus</keyword>
<dbReference type="GO" id="GO:0039694">
    <property type="term" value="P:viral RNA genome replication"/>
    <property type="evidence" value="ECO:0007669"/>
    <property type="project" value="InterPro"/>
</dbReference>
<protein>
    <recommendedName>
        <fullName evidence="7">RNA-directed RNA polymerase L</fullName>
        <ecNumber evidence="6">2.7.7.48</ecNumber>
    </recommendedName>
    <alternativeName>
        <fullName evidence="16">Large structural protein</fullName>
    </alternativeName>
    <alternativeName>
        <fullName evidence="18">Replicase</fullName>
    </alternativeName>
    <alternativeName>
        <fullName evidence="17">Transcriptase</fullName>
    </alternativeName>
</protein>
<evidence type="ECO:0000256" key="19">
    <source>
        <dbReference type="ARBA" id="ARBA00034123"/>
    </source>
</evidence>
<evidence type="ECO:0000256" key="3">
    <source>
        <dbReference type="ARBA" id="ARBA00004136"/>
    </source>
</evidence>
<dbReference type="Pfam" id="PF04196">
    <property type="entry name" value="Bunya_RdRp"/>
    <property type="match status" value="1"/>
</dbReference>
<evidence type="ECO:0000256" key="2">
    <source>
        <dbReference type="ARBA" id="ARBA00001946"/>
    </source>
</evidence>
<keyword evidence="15" id="KW-0464">Manganese</keyword>
<evidence type="ECO:0000256" key="6">
    <source>
        <dbReference type="ARBA" id="ARBA00012494"/>
    </source>
</evidence>
<dbReference type="GO" id="GO:0046872">
    <property type="term" value="F:metal ion binding"/>
    <property type="evidence" value="ECO:0007669"/>
    <property type="project" value="UniProtKB-KW"/>
</dbReference>
<sequence>MEEILSKQQIPRGIGLNRPELVQYDDSIIDVEIPFFHISKCEGHMKIDLDLESGTDYSTIGSSLKSVIHVPDKSLTNLIHDISFAHLAESTDTQFSSQFGVRSDSYDHLTPDVIIKTAAGSFFVVEFTTNRGGERAAYNSCRDKISKYHIACENRSSDCTVSLFVISIYAQGVWSNLQLNEDEVNELVFRFRLAVAIMEEAKKFYPELSGDETDMTKLEREMLGVVSSIQLDWEMTTKSFPYFKEEVFDKFIAEPSNEDYLSGIISSELKVCQEQLITSSFFDCDLHPEDRMKMNHLECINHVEAFKKMFQGPFRNVNESKSTIQIPPWLMTEYYDGKSVSMLSEFDIEGEHPMCNLWRSLTLSASLGEIDRADDDPNQELIQALEGSIEKSDQKSKYHRVKLRADHPDVIYYACLGVEGKTHRNNTAVEESRKRSKLGFSMEHNIEGLTDFINTSDTQVFEHDEDLFSPFMIDYELRQAAQKIHQPDLITNKGENEFLTNHCDFLKTRLGSWCQMVSLIGAELSASVKQHVGPGQYVIKRILDSPLFMLIKPTSSISHIFVSFAIVKNNYLGDLWNDGVFKHYIDAGDLLVTDFVSYKLSKLTNLCKCLPLMESASCFWTELYGFEPWRSSSILRKDRSGSAKEARSMIKMTLLTLMEDKSATEEIQTMQRYIVMEGFVSTPELPKPHKMLSKLPKVLRSELQVYLVNRVLETMMTISSKPFRLQKKGGQISWTGLFNPITGTDLKDVQPLISICYNGYFKNKEEETEPSALSRLYKKIIELEHMCPETDEYLGSGDPVNPQMHEFSRSLLKKCTEHGKNVLRRIYGHNFLQQVDAQIVREISSITLERLATLKASSNFDSSWYQYKDCDKKDYHREKAIVKMSKFASTGKTLAIEVFDDCMKLIESRGNMHICLFKKQQHGGDREIYVLGPEERIVQSIIEAISRSIGRFFPSDTLCNPSNKMKIPETHGIRARKHCKGSVWTCSTSDDARKWNQGHFVTKFALMLCEFTLPKWWPIIIRGCSMFTNKYMMMNLRYIEILNKHHSIEVQDDFSQTIFKAYHGEMVVPWMDDGCTYLKTKTGMMQGILHYTSSLLHTIYQEFLRSLTFKIFNMKVHPEMSHQIVCDMMQGSDDSSMMISFPCNDEKLLMKCKIAAAICFRMKKRLGVYLGIYPSEKSTSNTDFVMEYNSEFFFHSQHVRPTIRWIAASCNLPEVETLVARQEEASNLMTSVSEGGGSFSLSYCVQQGQCSLHYMLMGMGISSLFSEFKKAILKWKDPGLGFFLLDNPYCSGLGGFRFNLYKAISTTSLKKIYSYFMKRVKSQDSDQDSYIPESCSVSPGGAIVLSSALRWGSKQKFYKLRDKLGIPEDWVDRINENPSVLYRAPRTGDEVMLRIAEKIHSPGVISSLSTGNAVAKVIASSVYFLSAAIFQDSGKQEYSVIDDSKYSLLQKISKLEGKTLVNSISDSDMLFLFPNIEDLQSLDSLVFNRGAIELVKRKQNKENTQSRIVVFEGNRNLRTPAEYLISDKWFGTQKSKIGRLAFDQEWEKVVSIIPWLEPTPEMTLERSPLTNHIQIRNFFSRMDQKPRVVRVTGAPIKKRSGVSKLSMVIRDNFSKLGHIKDIEDLSGASRTNNAELVKHFLFCALQGPYTQERKEDMVTKILHLSDPIGLKESDGKSRSNILAILQNFIYGDQDIARQIEDAGAGTIGGFTIPQRSKKLENTVYYYGPGIWRGVMDGKQIQIEINNSLGNPPMITSITVESSAEVWQLCKSIRLWAEDVGAKNNMDMSKKSSRGAKYWMFDYKMFSEDKPYGIPVYLSGRKMVDFRQVSDDQIGFKVRKSTINLYVVNNGRDVHILSYSANDNDLSSSCLKLASQVKDSMLSLFCKEPSKSWASCASIPHFLVHRLLDLIRGDFSIDYIDTDRLSEILKLCCESSLRTRIGNIFSALPTINESKLHVDVDDLIDIIISDSKQNNFLEVAKALEDDLNEGYDFDDFDFSDIDLFGPAHYKELSDLTAISHPLLDDFVDNCISTMSRKSVRRVLETGHCKSKDLKLCEDLFTCLKRDVHSLIVDDYELREDETVEDDMFG</sequence>
<dbReference type="KEGG" id="vg:65247012"/>
<gene>
    <name evidence="22" type="primary">RdRp</name>
</gene>
<evidence type="ECO:0000256" key="12">
    <source>
        <dbReference type="ARBA" id="ARBA00022842"/>
    </source>
</evidence>
<evidence type="ECO:0000256" key="16">
    <source>
        <dbReference type="ARBA" id="ARBA00030285"/>
    </source>
</evidence>
<dbReference type="InterPro" id="IPR007322">
    <property type="entry name" value="RNA_pol_bunyavir"/>
</dbReference>
<proteinExistence type="inferred from homology"/>
<evidence type="ECO:0000256" key="1">
    <source>
        <dbReference type="ARBA" id="ARBA00001936"/>
    </source>
</evidence>
<keyword evidence="23" id="KW-1185">Reference proteome</keyword>
<keyword evidence="8" id="KW-0808">Transferase</keyword>
<dbReference type="GO" id="GO:0006351">
    <property type="term" value="P:DNA-templated transcription"/>
    <property type="evidence" value="ECO:0007669"/>
    <property type="project" value="InterPro"/>
</dbReference>
<evidence type="ECO:0000256" key="4">
    <source>
        <dbReference type="ARBA" id="ARBA00004328"/>
    </source>
</evidence>
<name>A0A482KD54_9VIRU</name>
<comment type="function">
    <text evidence="20">RNA-dependent RNA polymerase, which is responsible for the replication and transcription of the viral RNA genome using antigenomic RNA as an intermediate. During transcription, synthesizes subgenomic RNAs and assures their capping by a cap-snatching mechanism, which involves the endonuclease activity cleaving the host capped pre-mRNAs. These short capped RNAs are then used as primers for viral transcription. The 3'-end of subgenomic mRNAs molecules are not polyadenylated. During replication, the polymerase binds the 5' and 3' vRNA extremities at distinct sites. In turn, significant conformational changes occur in the polymerase and in vRNA to initiate active RNA synthesis. As a consequence of the use of the same enzyme for both transcription and replication, these mechanisms need to be well coordinated.</text>
</comment>
<evidence type="ECO:0000256" key="20">
    <source>
        <dbReference type="ARBA" id="ARBA00046037"/>
    </source>
</evidence>
<dbReference type="PROSITE" id="PS50525">
    <property type="entry name" value="RDRP_SSRNA_NEG_SEG"/>
    <property type="match status" value="1"/>
</dbReference>
<evidence type="ECO:0000256" key="14">
    <source>
        <dbReference type="ARBA" id="ARBA00023184"/>
    </source>
</evidence>
<keyword evidence="10" id="KW-0378">Hydrolase</keyword>
<dbReference type="Pfam" id="PF12603">
    <property type="entry name" value="L_PA-C-like"/>
    <property type="match status" value="1"/>
</dbReference>
<reference evidence="22 23" key="1">
    <citation type="journal article" date="2019" name="J. Gen. Virol.">
        <title>Diverse novel phleboviruses in Lutzomyia sandflies from the Panama Canal area, Central Panama.</title>
        <authorList>
            <person name="Marklewitz M."/>
            <person name="Dutari L.C."/>
            <person name="Paraskevopoulou S."/>
            <person name="Page R.A."/>
            <person name="Loaiza J.R."/>
            <person name="Junglen S."/>
        </authorList>
    </citation>
    <scope>NUCLEOTIDE SEQUENCE [LARGE SCALE GENOMIC DNA]</scope>
    <source>
        <strain evidence="22 23">SP0412-PA-2013</strain>
    </source>
</reference>
<accession>A0A482KD54</accession>
<feature type="domain" description="RdRp catalytic" evidence="21">
    <location>
        <begin position="975"/>
        <end position="1166"/>
    </location>
</feature>
<dbReference type="GO" id="GO:0003968">
    <property type="term" value="F:RNA-directed RNA polymerase activity"/>
    <property type="evidence" value="ECO:0007669"/>
    <property type="project" value="UniProtKB-KW"/>
</dbReference>
<evidence type="ECO:0000256" key="11">
    <source>
        <dbReference type="ARBA" id="ARBA00022812"/>
    </source>
</evidence>
<comment type="similarity">
    <text evidence="19">Belongs to the Bunyavirales RNA polymerase family.</text>
</comment>
<evidence type="ECO:0000313" key="23">
    <source>
        <dbReference type="Proteomes" id="UP000501815"/>
    </source>
</evidence>
<dbReference type="EMBL" id="MK524348">
    <property type="protein sequence ID" value="QBQ01768.1"/>
    <property type="molecule type" value="Genomic_RNA"/>
</dbReference>
<evidence type="ECO:0000256" key="8">
    <source>
        <dbReference type="ARBA" id="ARBA00022679"/>
    </source>
</evidence>
<evidence type="ECO:0000313" key="22">
    <source>
        <dbReference type="EMBL" id="QBQ01768.1"/>
    </source>
</evidence>
<dbReference type="EC" id="2.7.7.48" evidence="6"/>
<dbReference type="GO" id="GO:0044172">
    <property type="term" value="C:host cell endoplasmic reticulum-Golgi intermediate compartment"/>
    <property type="evidence" value="ECO:0007669"/>
    <property type="project" value="UniProtKB-SubCell"/>
</dbReference>
<dbReference type="InterPro" id="IPR029124">
    <property type="entry name" value="L_protein_N"/>
</dbReference>
<dbReference type="GeneID" id="65247012"/>
<dbReference type="GO" id="GO:0016787">
    <property type="term" value="F:hydrolase activity"/>
    <property type="evidence" value="ECO:0007669"/>
    <property type="project" value="UniProtKB-KW"/>
</dbReference>
<keyword evidence="14" id="KW-1038">Host endoplasmic reticulum</keyword>
<keyword evidence="22" id="KW-0696">RNA-directed RNA polymerase</keyword>
<keyword evidence="9" id="KW-0479">Metal-binding</keyword>
<comment type="subcellular location">
    <subcellularLocation>
        <location evidence="3">Host Golgi apparatus</location>
    </subcellularLocation>
    <subcellularLocation>
        <location evidence="5">Host endoplasmic reticulum-Golgi intermediate compartment</location>
    </subcellularLocation>
    <subcellularLocation>
        <location evidence="4">Virion</location>
    </subcellularLocation>
</comment>
<evidence type="ECO:0000256" key="13">
    <source>
        <dbReference type="ARBA" id="ARBA00022844"/>
    </source>
</evidence>
<evidence type="ECO:0000256" key="10">
    <source>
        <dbReference type="ARBA" id="ARBA00022801"/>
    </source>
</evidence>
<comment type="cofactor">
    <cofactor evidence="2">
        <name>Mg(2+)</name>
        <dbReference type="ChEBI" id="CHEBI:18420"/>
    </cofactor>
</comment>